<feature type="domain" description="Phosphatidic acid phosphatase type 2/haloperoxidase" evidence="4">
    <location>
        <begin position="82"/>
        <end position="196"/>
    </location>
</feature>
<proteinExistence type="predicted"/>
<dbReference type="SUPFAM" id="SSF48317">
    <property type="entry name" value="Acid phosphatase/Vanadium-dependent haloperoxidase"/>
    <property type="match status" value="1"/>
</dbReference>
<dbReference type="AlphaFoldDB" id="A0A1R1SJP2"/>
<dbReference type="PANTHER" id="PTHR14969:SF13">
    <property type="entry name" value="AT30094P"/>
    <property type="match status" value="1"/>
</dbReference>
<dbReference type="SMART" id="SM00014">
    <property type="entry name" value="acidPPc"/>
    <property type="match status" value="1"/>
</dbReference>
<evidence type="ECO:0000313" key="5">
    <source>
        <dbReference type="EMBL" id="OMI38521.1"/>
    </source>
</evidence>
<feature type="transmembrane region" description="Helical" evidence="2">
    <location>
        <begin position="185"/>
        <end position="205"/>
    </location>
</feature>
<gene>
    <name evidence="5" type="ORF">SPAR_15650</name>
</gene>
<dbReference type="RefSeq" id="WP_065961444.1">
    <property type="nucleotide sequence ID" value="NZ_ASQP01000225.1"/>
</dbReference>
<evidence type="ECO:0000256" key="3">
    <source>
        <dbReference type="SAM" id="SignalP"/>
    </source>
</evidence>
<dbReference type="STRING" id="67365.GCA_001704635_05882"/>
<organism evidence="5 6">
    <name type="scientific">Streptomyces sparsogenes DSM 40356</name>
    <dbReference type="NCBI Taxonomy" id="1331668"/>
    <lineage>
        <taxon>Bacteria</taxon>
        <taxon>Bacillati</taxon>
        <taxon>Actinomycetota</taxon>
        <taxon>Actinomycetes</taxon>
        <taxon>Kitasatosporales</taxon>
        <taxon>Streptomycetaceae</taxon>
        <taxon>Streptomyces</taxon>
    </lineage>
</organism>
<name>A0A1R1SJP2_9ACTN</name>
<feature type="compositionally biased region" description="Gly residues" evidence="1">
    <location>
        <begin position="215"/>
        <end position="228"/>
    </location>
</feature>
<feature type="signal peptide" evidence="3">
    <location>
        <begin position="1"/>
        <end position="20"/>
    </location>
</feature>
<comment type="caution">
    <text evidence="5">The sequence shown here is derived from an EMBL/GenBank/DDBJ whole genome shotgun (WGS) entry which is preliminary data.</text>
</comment>
<accession>A0A1R1SJP2</accession>
<keyword evidence="6" id="KW-1185">Reference proteome</keyword>
<dbReference type="EMBL" id="ASQP01000225">
    <property type="protein sequence ID" value="OMI38521.1"/>
    <property type="molecule type" value="Genomic_DNA"/>
</dbReference>
<dbReference type="InterPro" id="IPR036938">
    <property type="entry name" value="PAP2/HPO_sf"/>
</dbReference>
<reference evidence="5 6" key="1">
    <citation type="submission" date="2013-05" db="EMBL/GenBank/DDBJ databases">
        <title>Genome sequence of Streptomyces sparsogenes DSM 40356.</title>
        <authorList>
            <person name="Coyne S."/>
            <person name="Seebeck F.P."/>
        </authorList>
    </citation>
    <scope>NUCLEOTIDE SEQUENCE [LARGE SCALE GENOMIC DNA]</scope>
    <source>
        <strain evidence="5 6">DSM 40356</strain>
    </source>
</reference>
<dbReference type="Gene3D" id="1.20.144.10">
    <property type="entry name" value="Phosphatidic acid phosphatase type 2/haloperoxidase"/>
    <property type="match status" value="1"/>
</dbReference>
<feature type="transmembrane region" description="Helical" evidence="2">
    <location>
        <begin position="154"/>
        <end position="173"/>
    </location>
</feature>
<dbReference type="InterPro" id="IPR000326">
    <property type="entry name" value="PAP2/HPO"/>
</dbReference>
<evidence type="ECO:0000256" key="2">
    <source>
        <dbReference type="SAM" id="Phobius"/>
    </source>
</evidence>
<evidence type="ECO:0000259" key="4">
    <source>
        <dbReference type="SMART" id="SM00014"/>
    </source>
</evidence>
<dbReference type="GeneID" id="96743453"/>
<feature type="transmembrane region" description="Helical" evidence="2">
    <location>
        <begin position="126"/>
        <end position="147"/>
    </location>
</feature>
<keyword evidence="2" id="KW-0472">Membrane</keyword>
<evidence type="ECO:0000313" key="6">
    <source>
        <dbReference type="Proteomes" id="UP000186168"/>
    </source>
</evidence>
<keyword evidence="2" id="KW-0812">Transmembrane</keyword>
<dbReference type="Pfam" id="PF01569">
    <property type="entry name" value="PAP2"/>
    <property type="match status" value="1"/>
</dbReference>
<keyword evidence="3" id="KW-0732">Signal</keyword>
<sequence length="253" mass="26558">MHRGHRTLLLTATASYAAVAAGVLTTSPLVRLDWHVAMFKPYKQWPCAQGPLDVFVVAGQRGPTAVAALAWLGWRSWRTGSARPVLVLGTALALLNASVGAVKLGAGRLGPHYAHTVGSAELFHDGMIFPSGHTANGVVVWGTLAYLAGRHRRAARLAAGLMAFGVGLATVYLGTHWVSDVLGGWAAGALVLLSLPLLEPFVAAAERRLGRFGRFGGGGQDGRGGRLGGPDRLGARSPPTRRPRPCPTRSVSR</sequence>
<dbReference type="Proteomes" id="UP000186168">
    <property type="component" value="Unassembled WGS sequence"/>
</dbReference>
<feature type="chain" id="PRO_5039476072" evidence="3">
    <location>
        <begin position="21"/>
        <end position="253"/>
    </location>
</feature>
<protein>
    <submittedName>
        <fullName evidence="5">Phosphoesterase PA-phosphatase-like protein</fullName>
    </submittedName>
</protein>
<feature type="transmembrane region" description="Helical" evidence="2">
    <location>
        <begin position="86"/>
        <end position="106"/>
    </location>
</feature>
<evidence type="ECO:0000256" key="1">
    <source>
        <dbReference type="SAM" id="MobiDB-lite"/>
    </source>
</evidence>
<keyword evidence="2" id="KW-1133">Transmembrane helix</keyword>
<dbReference type="PANTHER" id="PTHR14969">
    <property type="entry name" value="SPHINGOSINE-1-PHOSPHATE PHOSPHOHYDROLASE"/>
    <property type="match status" value="1"/>
</dbReference>
<feature type="region of interest" description="Disordered" evidence="1">
    <location>
        <begin position="215"/>
        <end position="253"/>
    </location>
</feature>